<keyword evidence="2 3" id="KW-0378">Hydrolase</keyword>
<dbReference type="GO" id="GO:0005829">
    <property type="term" value="C:cytosol"/>
    <property type="evidence" value="ECO:0007669"/>
    <property type="project" value="TreeGrafter"/>
</dbReference>
<evidence type="ECO:0000313" key="6">
    <source>
        <dbReference type="Proteomes" id="UP000249645"/>
    </source>
</evidence>
<gene>
    <name evidence="5" type="ORF">DI598_05945</name>
</gene>
<dbReference type="AlphaFoldDB" id="A0A2W5F4F6"/>
<organism evidence="5 6">
    <name type="scientific">Pseudopedobacter saltans</name>
    <dbReference type="NCBI Taxonomy" id="151895"/>
    <lineage>
        <taxon>Bacteria</taxon>
        <taxon>Pseudomonadati</taxon>
        <taxon>Bacteroidota</taxon>
        <taxon>Sphingobacteriia</taxon>
        <taxon>Sphingobacteriales</taxon>
        <taxon>Sphingobacteriaceae</taxon>
        <taxon>Pseudopedobacter</taxon>
    </lineage>
</organism>
<dbReference type="Gene3D" id="3.10.129.10">
    <property type="entry name" value="Hotdog Thioesterase"/>
    <property type="match status" value="1"/>
</dbReference>
<comment type="similarity">
    <text evidence="1">Belongs to the acyl coenzyme A hydrolase family.</text>
</comment>
<dbReference type="InterPro" id="IPR040170">
    <property type="entry name" value="Cytosol_ACT"/>
</dbReference>
<dbReference type="CDD" id="cd03442">
    <property type="entry name" value="BFIT_BACH"/>
    <property type="match status" value="1"/>
</dbReference>
<dbReference type="GO" id="GO:0006637">
    <property type="term" value="P:acyl-CoA metabolic process"/>
    <property type="evidence" value="ECO:0007669"/>
    <property type="project" value="TreeGrafter"/>
</dbReference>
<dbReference type="Pfam" id="PF03061">
    <property type="entry name" value="4HBT"/>
    <property type="match status" value="1"/>
</dbReference>
<accession>A0A2W5F4F6</accession>
<evidence type="ECO:0000256" key="3">
    <source>
        <dbReference type="PROSITE-ProRule" id="PRU01106"/>
    </source>
</evidence>
<dbReference type="PANTHER" id="PTHR11049:SF16">
    <property type="entry name" value="PROTEIN VDLD"/>
    <property type="match status" value="1"/>
</dbReference>
<dbReference type="GO" id="GO:0052816">
    <property type="term" value="F:long-chain fatty acyl-CoA hydrolase activity"/>
    <property type="evidence" value="ECO:0007669"/>
    <property type="project" value="TreeGrafter"/>
</dbReference>
<dbReference type="InterPro" id="IPR033120">
    <property type="entry name" value="HOTDOG_ACOT"/>
</dbReference>
<feature type="domain" description="HotDog ACOT-type" evidence="4">
    <location>
        <begin position="6"/>
        <end position="118"/>
    </location>
</feature>
<evidence type="ECO:0000259" key="4">
    <source>
        <dbReference type="PROSITE" id="PS51770"/>
    </source>
</evidence>
<evidence type="ECO:0000256" key="2">
    <source>
        <dbReference type="ARBA" id="ARBA00022801"/>
    </source>
</evidence>
<dbReference type="EMBL" id="QFOI01000074">
    <property type="protein sequence ID" value="PZP50278.1"/>
    <property type="molecule type" value="Genomic_DNA"/>
</dbReference>
<dbReference type="Proteomes" id="UP000249645">
    <property type="component" value="Unassembled WGS sequence"/>
</dbReference>
<dbReference type="PROSITE" id="PS51770">
    <property type="entry name" value="HOTDOG_ACOT"/>
    <property type="match status" value="1"/>
</dbReference>
<evidence type="ECO:0000256" key="1">
    <source>
        <dbReference type="ARBA" id="ARBA00010458"/>
    </source>
</evidence>
<dbReference type="PANTHER" id="PTHR11049">
    <property type="entry name" value="ACYL COENZYME A THIOESTER HYDROLASE"/>
    <property type="match status" value="1"/>
</dbReference>
<proteinExistence type="inferred from homology"/>
<reference evidence="5 6" key="1">
    <citation type="submission" date="2017-11" db="EMBL/GenBank/DDBJ databases">
        <title>Infants hospitalized years apart are colonized by the same room-sourced microbial strains.</title>
        <authorList>
            <person name="Brooks B."/>
            <person name="Olm M.R."/>
            <person name="Firek B.A."/>
            <person name="Baker R."/>
            <person name="Thomas B.C."/>
            <person name="Morowitz M.J."/>
            <person name="Banfield J.F."/>
        </authorList>
    </citation>
    <scope>NUCLEOTIDE SEQUENCE [LARGE SCALE GENOMIC DNA]</scope>
    <source>
        <strain evidence="5">S2_009_000_R2_76</strain>
    </source>
</reference>
<dbReference type="InterPro" id="IPR006683">
    <property type="entry name" value="Thioestr_dom"/>
</dbReference>
<comment type="caution">
    <text evidence="5">The sequence shown here is derived from an EMBL/GenBank/DDBJ whole genome shotgun (WGS) entry which is preliminary data.</text>
</comment>
<protein>
    <submittedName>
        <fullName evidence="5">Acyl-CoA thioesterase</fullName>
    </submittedName>
</protein>
<name>A0A2W5F4F6_9SPHI</name>
<dbReference type="SUPFAM" id="SSF54637">
    <property type="entry name" value="Thioesterase/thiol ester dehydrase-isomerase"/>
    <property type="match status" value="1"/>
</dbReference>
<sequence length="164" mass="18269">MEEISNKSEMILRFLSEPSNINFGGNVHGGAVMKWIDQAGYACAANWCSSYCVTVYVGGIRFYKPIGIGDIVEIRSKIIYTGTTSMHVGIDVFAGKPQSHEKQQTTHCVIVFVAVDENGKPVPVPKWIPQTEEEIILENYAIKLMDLRTGIDEEMKKLGKVTEK</sequence>
<evidence type="ECO:0000313" key="5">
    <source>
        <dbReference type="EMBL" id="PZP50278.1"/>
    </source>
</evidence>
<dbReference type="InterPro" id="IPR029069">
    <property type="entry name" value="HotDog_dom_sf"/>
</dbReference>